<evidence type="ECO:0000313" key="3">
    <source>
        <dbReference type="Proteomes" id="UP001558613"/>
    </source>
</evidence>
<dbReference type="SUPFAM" id="SSF56672">
    <property type="entry name" value="DNA/RNA polymerases"/>
    <property type="match status" value="1"/>
</dbReference>
<comment type="caution">
    <text evidence="2">The sequence shown here is derived from an EMBL/GenBank/DDBJ whole genome shotgun (WGS) entry which is preliminary data.</text>
</comment>
<gene>
    <name evidence="2" type="ORF">QQF64_018794</name>
</gene>
<dbReference type="InterPro" id="IPR043502">
    <property type="entry name" value="DNA/RNA_pol_sf"/>
</dbReference>
<evidence type="ECO:0000259" key="1">
    <source>
        <dbReference type="Pfam" id="PF00078"/>
    </source>
</evidence>
<reference evidence="2 3" key="1">
    <citation type="submission" date="2023-09" db="EMBL/GenBank/DDBJ databases">
        <authorList>
            <person name="Wang M."/>
        </authorList>
    </citation>
    <scope>NUCLEOTIDE SEQUENCE [LARGE SCALE GENOMIC DNA]</scope>
    <source>
        <strain evidence="2">GT-2023</strain>
        <tissue evidence="2">Liver</tissue>
    </source>
</reference>
<name>A0ABR3LHM7_9TELE</name>
<feature type="domain" description="Reverse transcriptase" evidence="1">
    <location>
        <begin position="161"/>
        <end position="289"/>
    </location>
</feature>
<dbReference type="Pfam" id="PF00078">
    <property type="entry name" value="RVT_1"/>
    <property type="match status" value="1"/>
</dbReference>
<sequence>MVRADRRAFAEELAREAESAAARGEQSQLYRITKQVCGKFHSTVNLPIKDKEGKLLTSQAEQDVRWAEHFREVLNREPPEEGADIQESEIDLDVNVEPPTKEEIITAIKKLKNNKAPGQDNLNAELFKTKTAARILEPLFRTIWTETCIPEDWTKGVIIKIPKKGTLRDCNNWRGITLLSIPSKILTKVIISRISMAVDTTLRKEQVGFRKGRSCIELIFALRNIIEQSAEWQRQLYVNFIDSEKAFDSVHRDSLWRILRAYGIPNHMVKIIKSFYNNLSSTDDLFHHAVGFGRGCRPVFCTERTKQRGDNNQFGPDRSLLLFILVSSNSGPSKSSIWTSA</sequence>
<dbReference type="Proteomes" id="UP001558613">
    <property type="component" value="Unassembled WGS sequence"/>
</dbReference>
<dbReference type="InterPro" id="IPR000477">
    <property type="entry name" value="RT_dom"/>
</dbReference>
<proteinExistence type="predicted"/>
<keyword evidence="3" id="KW-1185">Reference proteome</keyword>
<dbReference type="CDD" id="cd01650">
    <property type="entry name" value="RT_nLTR_like"/>
    <property type="match status" value="1"/>
</dbReference>
<accession>A0ABR3LHM7</accession>
<organism evidence="2 3">
    <name type="scientific">Cirrhinus molitorella</name>
    <name type="common">mud carp</name>
    <dbReference type="NCBI Taxonomy" id="172907"/>
    <lineage>
        <taxon>Eukaryota</taxon>
        <taxon>Metazoa</taxon>
        <taxon>Chordata</taxon>
        <taxon>Craniata</taxon>
        <taxon>Vertebrata</taxon>
        <taxon>Euteleostomi</taxon>
        <taxon>Actinopterygii</taxon>
        <taxon>Neopterygii</taxon>
        <taxon>Teleostei</taxon>
        <taxon>Ostariophysi</taxon>
        <taxon>Cypriniformes</taxon>
        <taxon>Cyprinidae</taxon>
        <taxon>Labeoninae</taxon>
        <taxon>Labeonini</taxon>
        <taxon>Cirrhinus</taxon>
    </lineage>
</organism>
<dbReference type="EMBL" id="JAYMGO010000022">
    <property type="protein sequence ID" value="KAL1250998.1"/>
    <property type="molecule type" value="Genomic_DNA"/>
</dbReference>
<protein>
    <recommendedName>
        <fullName evidence="1">Reverse transcriptase domain-containing protein</fullName>
    </recommendedName>
</protein>
<dbReference type="PANTHER" id="PTHR19446">
    <property type="entry name" value="REVERSE TRANSCRIPTASES"/>
    <property type="match status" value="1"/>
</dbReference>
<evidence type="ECO:0000313" key="2">
    <source>
        <dbReference type="EMBL" id="KAL1250998.1"/>
    </source>
</evidence>